<evidence type="ECO:0000313" key="2">
    <source>
        <dbReference type="Proteomes" id="UP001239626"/>
    </source>
</evidence>
<sequence>MSIGPVQLLVVAFDRPNFTGEILDELAYLRDNDQIRLIDVLAVQKTEHGTIEALRWSDLSIEEAEDLGATVGALLGLAVAGEEGAEAGAIAGFEAGSDGHLIDDAQVWDVADTIPDGSAAAIALIEHVWAKPLRETIARAGGVVVSGEFIHPLDLLDIGLLTAMELDLETSEE</sequence>
<proteinExistence type="predicted"/>
<comment type="caution">
    <text evidence="1">The sequence shown here is derived from an EMBL/GenBank/DDBJ whole genome shotgun (WGS) entry which is preliminary data.</text>
</comment>
<accession>A0ABU0EEW3</accession>
<dbReference type="Proteomes" id="UP001239626">
    <property type="component" value="Unassembled WGS sequence"/>
</dbReference>
<keyword evidence="2" id="KW-1185">Reference proteome</keyword>
<evidence type="ECO:0000313" key="1">
    <source>
        <dbReference type="EMBL" id="MDQ0373815.1"/>
    </source>
</evidence>
<protein>
    <submittedName>
        <fullName evidence="1">Membrane protein</fullName>
    </submittedName>
</protein>
<gene>
    <name evidence="1" type="ORF">J2X26_002126</name>
</gene>
<name>A0ABU0EEW3_9CELL</name>
<organism evidence="1 2">
    <name type="scientific">Cellulomonas humilata</name>
    <dbReference type="NCBI Taxonomy" id="144055"/>
    <lineage>
        <taxon>Bacteria</taxon>
        <taxon>Bacillati</taxon>
        <taxon>Actinomycetota</taxon>
        <taxon>Actinomycetes</taxon>
        <taxon>Micrococcales</taxon>
        <taxon>Cellulomonadaceae</taxon>
        <taxon>Cellulomonas</taxon>
    </lineage>
</organism>
<dbReference type="EMBL" id="JAUSVB010000002">
    <property type="protein sequence ID" value="MDQ0373815.1"/>
    <property type="molecule type" value="Genomic_DNA"/>
</dbReference>
<reference evidence="1 2" key="1">
    <citation type="submission" date="2023-07" db="EMBL/GenBank/DDBJ databases">
        <title>Sorghum-associated microbial communities from plants grown in Nebraska, USA.</title>
        <authorList>
            <person name="Schachtman D."/>
        </authorList>
    </citation>
    <scope>NUCLEOTIDE SEQUENCE [LARGE SCALE GENOMIC DNA]</scope>
    <source>
        <strain evidence="1 2">BE332</strain>
    </source>
</reference>
<dbReference type="RefSeq" id="WP_307492076.1">
    <property type="nucleotide sequence ID" value="NZ_JAUSVB010000002.1"/>
</dbReference>